<evidence type="ECO:0000256" key="1">
    <source>
        <dbReference type="SAM" id="Phobius"/>
    </source>
</evidence>
<keyword evidence="1" id="KW-1133">Transmembrane helix</keyword>
<keyword evidence="1" id="KW-0812">Transmembrane</keyword>
<keyword evidence="1" id="KW-0472">Membrane</keyword>
<dbReference type="Proteomes" id="UP000283077">
    <property type="component" value="Unassembled WGS sequence"/>
</dbReference>
<organism evidence="3 4">
    <name type="scientific">Rheinheimera riviphila</name>
    <dbReference type="NCBI Taxonomy" id="1834037"/>
    <lineage>
        <taxon>Bacteria</taxon>
        <taxon>Pseudomonadati</taxon>
        <taxon>Pseudomonadota</taxon>
        <taxon>Gammaproteobacteria</taxon>
        <taxon>Chromatiales</taxon>
        <taxon>Chromatiaceae</taxon>
        <taxon>Rheinheimera</taxon>
    </lineage>
</organism>
<name>A0A437QFW8_9GAMM</name>
<evidence type="ECO:0000313" key="4">
    <source>
        <dbReference type="Proteomes" id="UP000283077"/>
    </source>
</evidence>
<dbReference type="OrthoDB" id="370541at2"/>
<feature type="transmembrane region" description="Helical" evidence="1">
    <location>
        <begin position="380"/>
        <end position="402"/>
    </location>
</feature>
<sequence>MANEDVDFTVQFDMRGTLMSMQQTDYNADGQVQKVTTHQLLVDMADAKLFNLVQQKITASGLMVNDGTVLNGQGLLGVSAADLTTTGSVTEYQNFNAAGLAERTVTRVTKPDDRNPGRTTVDELSWSRSYEKRDSLLESKVSGTAQSGSKGGQFKDATSYSQYDAHGNKVLVVEGNELQDSKFKVRQMLYAADGSLLRLQHSEIAKSGEADALTQVKNHLSQVRSGQAVAGRVQQESIQISSNGAYVGDVTVDRGETLPEEHWLYRTSIKDQHFNSGIERTDTQKHTVRAGDTLQSLAQLYYGNADYWYLIATANGISQSSAQGGPDSQLIEGTTLDIPQRANSFNAHNSFKPMDLQQIIGDTTPNVPYLPPPPPVGCNAMAMVVMIAITVIATIATAGAAASAVPGLLMSTGVSAITGGLGLTGAMAAVAGGFVGSVAGQLAGKAMGIVDSFSLKNALASGLTAGATAGMGSMMGVGTAATTVNGAKAAVSSLVSFAKDATHATLNIYGKMAMAASTVGLSVAANKLVGNNQASFQWRNVVIGAVSAGLMDKAGISNTKSVFENFNEGAGLISGFMEGVAGAAIGYGVSKVLYNEGRWNFRNVAIDAFGNALGNSIVAGLSAKSGPAAENGKFSAKEQAELDQKMAAMQNRMSGKTEDGATYTSDGVRTYGTTAKVDSSGNVTDLSGNYHINAKELRDVVNNEQWDVLGSVMSLRGDDELAFGGDAILGYKKAGFLRSELNIYANEAHDRIKLGNAMGNLSLTGITSSLTGALRAVSRGVSDNLMPAAQSTKQAANRSFSGGKPAVSNNAYSPEIVNERSAGFYKYYDDSNPLRGTLSNHDARQWYLNKEQSIPELLNRANPLAEQAKQAFELRNQFRTETRVMMQDRVTADRLFREEINLTFEQLTNKTKIKLINKGISNPSNDQIYQEMINSSQRSRQSVNKQLGL</sequence>
<reference evidence="3 4" key="1">
    <citation type="submission" date="2019-01" db="EMBL/GenBank/DDBJ databases">
        <authorList>
            <person name="Chen W.-M."/>
        </authorList>
    </citation>
    <scope>NUCLEOTIDE SEQUENCE [LARGE SCALE GENOMIC DNA]</scope>
    <source>
        <strain evidence="3 4">KYPC3</strain>
    </source>
</reference>
<protein>
    <submittedName>
        <fullName evidence="3">LysM domain-containing protein</fullName>
    </submittedName>
</protein>
<dbReference type="InterPro" id="IPR036779">
    <property type="entry name" value="LysM_dom_sf"/>
</dbReference>
<evidence type="ECO:0000259" key="2">
    <source>
        <dbReference type="PROSITE" id="PS51782"/>
    </source>
</evidence>
<comment type="caution">
    <text evidence="3">The sequence shown here is derived from an EMBL/GenBank/DDBJ whole genome shotgun (WGS) entry which is preliminary data.</text>
</comment>
<dbReference type="CDD" id="cd00118">
    <property type="entry name" value="LysM"/>
    <property type="match status" value="1"/>
</dbReference>
<accession>A0A437QFW8</accession>
<dbReference type="PROSITE" id="PS51782">
    <property type="entry name" value="LYSM"/>
    <property type="match status" value="1"/>
</dbReference>
<dbReference type="RefSeq" id="WP_127700535.1">
    <property type="nucleotide sequence ID" value="NZ_SACS01000022.1"/>
</dbReference>
<dbReference type="EMBL" id="SACS01000022">
    <property type="protein sequence ID" value="RVU33427.1"/>
    <property type="molecule type" value="Genomic_DNA"/>
</dbReference>
<feature type="transmembrane region" description="Helical" evidence="1">
    <location>
        <begin position="414"/>
        <end position="435"/>
    </location>
</feature>
<dbReference type="InterPro" id="IPR018392">
    <property type="entry name" value="LysM"/>
</dbReference>
<gene>
    <name evidence="3" type="ORF">EOE67_17040</name>
</gene>
<keyword evidence="4" id="KW-1185">Reference proteome</keyword>
<dbReference type="AlphaFoldDB" id="A0A437QFW8"/>
<dbReference type="Gene3D" id="3.10.350.10">
    <property type="entry name" value="LysM domain"/>
    <property type="match status" value="1"/>
</dbReference>
<dbReference type="SMART" id="SM00257">
    <property type="entry name" value="LysM"/>
    <property type="match status" value="1"/>
</dbReference>
<feature type="domain" description="LysM" evidence="2">
    <location>
        <begin position="284"/>
        <end position="338"/>
    </location>
</feature>
<evidence type="ECO:0000313" key="3">
    <source>
        <dbReference type="EMBL" id="RVU33427.1"/>
    </source>
</evidence>
<proteinExistence type="predicted"/>